<feature type="compositionally biased region" description="Basic and acidic residues" evidence="1">
    <location>
        <begin position="51"/>
        <end position="65"/>
    </location>
</feature>
<gene>
    <name evidence="2" type="ORF">KIW84_042119</name>
</gene>
<organism evidence="2 3">
    <name type="scientific">Pisum sativum</name>
    <name type="common">Garden pea</name>
    <name type="synonym">Lathyrus oleraceus</name>
    <dbReference type="NCBI Taxonomy" id="3888"/>
    <lineage>
        <taxon>Eukaryota</taxon>
        <taxon>Viridiplantae</taxon>
        <taxon>Streptophyta</taxon>
        <taxon>Embryophyta</taxon>
        <taxon>Tracheophyta</taxon>
        <taxon>Spermatophyta</taxon>
        <taxon>Magnoliopsida</taxon>
        <taxon>eudicotyledons</taxon>
        <taxon>Gunneridae</taxon>
        <taxon>Pentapetalae</taxon>
        <taxon>rosids</taxon>
        <taxon>fabids</taxon>
        <taxon>Fabales</taxon>
        <taxon>Fabaceae</taxon>
        <taxon>Papilionoideae</taxon>
        <taxon>50 kb inversion clade</taxon>
        <taxon>NPAAA clade</taxon>
        <taxon>Hologalegina</taxon>
        <taxon>IRL clade</taxon>
        <taxon>Fabeae</taxon>
        <taxon>Lathyrus</taxon>
    </lineage>
</organism>
<sequence length="134" mass="15240">MNITNYYFGSVKGPRNKAQPRLPPQETEEHEGPQQKIRYLVLTSGISPTVRSDKTFPHITRRGETVEPPPILVQSNEVNNDEENANMKRKVGKSSTLVTSNDPNVVVGDPDNKRPIKPRSWTWKHFTKIGSRSY</sequence>
<comment type="caution">
    <text evidence="2">The sequence shown here is derived from an EMBL/GenBank/DDBJ whole genome shotgun (WGS) entry which is preliminary data.</text>
</comment>
<reference evidence="2 3" key="1">
    <citation type="journal article" date="2022" name="Nat. Genet.">
        <title>Improved pea reference genome and pan-genome highlight genomic features and evolutionary characteristics.</title>
        <authorList>
            <person name="Yang T."/>
            <person name="Liu R."/>
            <person name="Luo Y."/>
            <person name="Hu S."/>
            <person name="Wang D."/>
            <person name="Wang C."/>
            <person name="Pandey M.K."/>
            <person name="Ge S."/>
            <person name="Xu Q."/>
            <person name="Li N."/>
            <person name="Li G."/>
            <person name="Huang Y."/>
            <person name="Saxena R.K."/>
            <person name="Ji Y."/>
            <person name="Li M."/>
            <person name="Yan X."/>
            <person name="He Y."/>
            <person name="Liu Y."/>
            <person name="Wang X."/>
            <person name="Xiang C."/>
            <person name="Varshney R.K."/>
            <person name="Ding H."/>
            <person name="Gao S."/>
            <person name="Zong X."/>
        </authorList>
    </citation>
    <scope>NUCLEOTIDE SEQUENCE [LARGE SCALE GENOMIC DNA]</scope>
    <source>
        <strain evidence="2 3">cv. Zhongwan 6</strain>
    </source>
</reference>
<dbReference type="Gramene" id="Psat04G0211900-T1">
    <property type="protein sequence ID" value="KAI5417395.1"/>
    <property type="gene ID" value="KIW84_042119"/>
</dbReference>
<feature type="region of interest" description="Disordered" evidence="1">
    <location>
        <begin position="50"/>
        <end position="116"/>
    </location>
</feature>
<accession>A0A9D5AT01</accession>
<protein>
    <submittedName>
        <fullName evidence="2">Uncharacterized protein</fullName>
    </submittedName>
</protein>
<keyword evidence="3" id="KW-1185">Reference proteome</keyword>
<name>A0A9D5AT01_PEA</name>
<dbReference type="EMBL" id="JAMSHJ010000004">
    <property type="protein sequence ID" value="KAI5417395.1"/>
    <property type="molecule type" value="Genomic_DNA"/>
</dbReference>
<proteinExistence type="predicted"/>
<dbReference type="AlphaFoldDB" id="A0A9D5AT01"/>
<feature type="region of interest" description="Disordered" evidence="1">
    <location>
        <begin position="1"/>
        <end position="35"/>
    </location>
</feature>
<evidence type="ECO:0000313" key="2">
    <source>
        <dbReference type="EMBL" id="KAI5417395.1"/>
    </source>
</evidence>
<dbReference type="Proteomes" id="UP001058974">
    <property type="component" value="Chromosome 4"/>
</dbReference>
<evidence type="ECO:0000313" key="3">
    <source>
        <dbReference type="Proteomes" id="UP001058974"/>
    </source>
</evidence>
<evidence type="ECO:0000256" key="1">
    <source>
        <dbReference type="SAM" id="MobiDB-lite"/>
    </source>
</evidence>
<feature type="compositionally biased region" description="Polar residues" evidence="1">
    <location>
        <begin position="93"/>
        <end position="103"/>
    </location>
</feature>